<feature type="domain" description="LA2681-like HEPN" evidence="2">
    <location>
        <begin position="272"/>
        <end position="434"/>
    </location>
</feature>
<dbReference type="Proteomes" id="UP000013190">
    <property type="component" value="Unassembled WGS sequence"/>
</dbReference>
<comment type="caution">
    <text evidence="3">The sequence shown here is derived from an EMBL/GenBank/DDBJ whole genome shotgun (WGS) entry which is preliminary data.</text>
</comment>
<dbReference type="EMBL" id="APOJ01000027">
    <property type="protein sequence ID" value="ENU26300.1"/>
    <property type="molecule type" value="Genomic_DNA"/>
</dbReference>
<keyword evidence="4" id="KW-1185">Reference proteome</keyword>
<reference evidence="4" key="1">
    <citation type="submission" date="2013-02" db="EMBL/GenBank/DDBJ databases">
        <title>The Genome Sequence of Acinetobacter sp. NIPH 236.</title>
        <authorList>
            <consortium name="The Broad Institute Genome Sequencing Platform"/>
            <consortium name="The Broad Institute Genome Sequencing Center for Infectious Disease"/>
            <person name="Cerqueira G."/>
            <person name="Feldgarden M."/>
            <person name="Courvalin P."/>
            <person name="Perichon B."/>
            <person name="Grillot-Courvalin C."/>
            <person name="Clermont D."/>
            <person name="Rocha E."/>
            <person name="Yoon E.-J."/>
            <person name="Nemec A."/>
            <person name="Walker B."/>
            <person name="Young S.K."/>
            <person name="Zeng Q."/>
            <person name="Gargeya S."/>
            <person name="Fitzgerald M."/>
            <person name="Haas B."/>
            <person name="Abouelleil A."/>
            <person name="Alvarado L."/>
            <person name="Arachchi H.M."/>
            <person name="Berlin A.M."/>
            <person name="Chapman S.B."/>
            <person name="Dewar J."/>
            <person name="Goldberg J."/>
            <person name="Griggs A."/>
            <person name="Gujja S."/>
            <person name="Hansen M."/>
            <person name="Howarth C."/>
            <person name="Imamovic A."/>
            <person name="Larimer J."/>
            <person name="McCowan C."/>
            <person name="Murphy C."/>
            <person name="Neiman D."/>
            <person name="Pearson M."/>
            <person name="Priest M."/>
            <person name="Roberts A."/>
            <person name="Saif S."/>
            <person name="Shea T."/>
            <person name="Sisk P."/>
            <person name="Sykes S."/>
            <person name="Wortman J."/>
            <person name="Nusbaum C."/>
            <person name="Birren B."/>
        </authorList>
    </citation>
    <scope>NUCLEOTIDE SEQUENCE [LARGE SCALE GENOMIC DNA]</scope>
    <source>
        <strain evidence="4">NIPH 236</strain>
    </source>
</reference>
<feature type="domain" description="LA2681-like HEPN" evidence="2">
    <location>
        <begin position="435"/>
        <end position="520"/>
    </location>
</feature>
<proteinExistence type="predicted"/>
<name>A0ABN0JLZ4_9GAMM</name>
<protein>
    <recommendedName>
        <fullName evidence="2">LA2681-like HEPN domain-containing protein</fullName>
    </recommendedName>
</protein>
<keyword evidence="1" id="KW-0175">Coiled coil</keyword>
<gene>
    <name evidence="3" type="ORF">F992_02637</name>
</gene>
<organism evidence="3 4">
    <name type="scientific">Acinetobacter modestus</name>
    <dbReference type="NCBI Taxonomy" id="1776740"/>
    <lineage>
        <taxon>Bacteria</taxon>
        <taxon>Pseudomonadati</taxon>
        <taxon>Pseudomonadota</taxon>
        <taxon>Gammaproteobacteria</taxon>
        <taxon>Moraxellales</taxon>
        <taxon>Moraxellaceae</taxon>
        <taxon>Acinetobacter</taxon>
    </lineage>
</organism>
<sequence>MNMFKLDIKQLNALAKLADELLLDGNRKEELVDLLKVHIETDFIFDNDFNRGYFYYILANCSSRLYSYQTENWYSQNLINTTNLYHKAVHFLRKDNKNEGLLSFALTNLGNFLSSQGRAFCAQYYWDLAIEIDENPVAVISKAAGIIFRAENLYDEYHIYIHYFYANQMILKAFEKIEYLENEQRISLEKGGKLYVFHKWYLKNFKDQDFDYLKEYKQKVNSKTESRYYAWVARNKIFINDINDLCVEEIAFQDVLGLPSMVQKINDTLSLKESLVFHSSFDELRNEYTYARYLVFQASEIKEESSHFYNKTYPRTDDTLHAIDNLKTSHMKSAFRILYSLFDKISYFISKYIELPIKDERISFRGIFFDKSQKIHKNLESSKNFFLHALFYILKEVERDVVLNEIYLNVEKRRLALIRNYMEHRSFRVVDDFGYKLNNDFDLYTKTQYKKMLEKREDLEGKGLQLTDEYKQLVDEINEKEKRVNYILEMPISEFEESLMELIRLIRNSLMYLSLAVHYEEREKSIDNDLILSREVPIK</sequence>
<evidence type="ECO:0000313" key="4">
    <source>
        <dbReference type="Proteomes" id="UP000013190"/>
    </source>
</evidence>
<accession>A0ABN0JLZ4</accession>
<evidence type="ECO:0000313" key="3">
    <source>
        <dbReference type="EMBL" id="ENU26300.1"/>
    </source>
</evidence>
<dbReference type="Pfam" id="PF18733">
    <property type="entry name" value="HEPN_LA2681"/>
    <property type="match status" value="2"/>
</dbReference>
<evidence type="ECO:0000259" key="2">
    <source>
        <dbReference type="Pfam" id="PF18733"/>
    </source>
</evidence>
<reference evidence="3 4" key="2">
    <citation type="journal article" date="2016" name="Int. J. Syst. Evol. Microbiol.">
        <title>Taxonomy of haemolytic and/or proteolytic strains of the genus Acinetobacter with the proposal of Acinetobacter courvalinii sp. nov. (genomic species 14 sensu Bouvet &amp; Jeanjean), Acinetobacter dispersus sp. nov. (genomic species 17), Acinetobacter modestus sp. nov., Acinetobacter proteolyticus sp. nov. and Acinetobacter vivianii sp. nov.</title>
        <authorList>
            <person name="Nemec A."/>
            <person name="Radolfova-Krizova L."/>
            <person name="Maixnerova M."/>
            <person name="Vrestiakova E."/>
            <person name="Jezek P."/>
            <person name="Sedo O."/>
        </authorList>
    </citation>
    <scope>NUCLEOTIDE SEQUENCE [LARGE SCALE GENOMIC DNA]</scope>
    <source>
        <strain evidence="3 4">NIPH 236</strain>
    </source>
</reference>
<feature type="coiled-coil region" evidence="1">
    <location>
        <begin position="456"/>
        <end position="483"/>
    </location>
</feature>
<dbReference type="InterPro" id="IPR040826">
    <property type="entry name" value="HEPN_LA2681"/>
</dbReference>
<evidence type="ECO:0000256" key="1">
    <source>
        <dbReference type="SAM" id="Coils"/>
    </source>
</evidence>